<dbReference type="PANTHER" id="PTHR40547:SF1">
    <property type="entry name" value="SLL0298 PROTEIN"/>
    <property type="match status" value="1"/>
</dbReference>
<dbReference type="RefSeq" id="WP_197313039.1">
    <property type="nucleotide sequence ID" value="NZ_JADZLT010000056.1"/>
</dbReference>
<feature type="transmembrane region" description="Helical" evidence="1">
    <location>
        <begin position="45"/>
        <end position="68"/>
    </location>
</feature>
<sequence>MTARRTRRPGLRDRISRFFWPRRGWARVGRYYRTRLVRLRATPHAIAAGVAAGTFASFTPFIGLHFLLGFAIAWAVRGSMIAAALGTAIGNPLTFPLIWVATFEVGRFIMSGGDHDITIDGASSAPGSELLARGIFEVGLHRLWPILKPMMVGAVPIGLVAAAVVYVVAYKIVAGHQARRRERHRAERRHIVAGGVPDRQEAL</sequence>
<dbReference type="PANTHER" id="PTHR40547">
    <property type="entry name" value="SLL0298 PROTEIN"/>
    <property type="match status" value="1"/>
</dbReference>
<reference evidence="3" key="1">
    <citation type="submission" date="2020-12" db="EMBL/GenBank/DDBJ databases">
        <title>Methylobrevis albus sp. nov., isolated from fresh water lack sediment.</title>
        <authorList>
            <person name="Zou Q."/>
        </authorList>
    </citation>
    <scope>NUCLEOTIDE SEQUENCE</scope>
    <source>
        <strain evidence="3">L22</strain>
    </source>
</reference>
<feature type="domain" description="DUF2062" evidence="2">
    <location>
        <begin position="27"/>
        <end position="181"/>
    </location>
</feature>
<evidence type="ECO:0000313" key="3">
    <source>
        <dbReference type="EMBL" id="MBH0239972.1"/>
    </source>
</evidence>
<organism evidence="3 4">
    <name type="scientific">Methylobrevis albus</name>
    <dbReference type="NCBI Taxonomy" id="2793297"/>
    <lineage>
        <taxon>Bacteria</taxon>
        <taxon>Pseudomonadati</taxon>
        <taxon>Pseudomonadota</taxon>
        <taxon>Alphaproteobacteria</taxon>
        <taxon>Hyphomicrobiales</taxon>
        <taxon>Pleomorphomonadaceae</taxon>
        <taxon>Methylobrevis</taxon>
    </lineage>
</organism>
<name>A0A931I489_9HYPH</name>
<evidence type="ECO:0000259" key="2">
    <source>
        <dbReference type="Pfam" id="PF09835"/>
    </source>
</evidence>
<dbReference type="InterPro" id="IPR018639">
    <property type="entry name" value="DUF2062"/>
</dbReference>
<dbReference type="EMBL" id="JADZLT010000056">
    <property type="protein sequence ID" value="MBH0239972.1"/>
    <property type="molecule type" value="Genomic_DNA"/>
</dbReference>
<evidence type="ECO:0000256" key="1">
    <source>
        <dbReference type="SAM" id="Phobius"/>
    </source>
</evidence>
<keyword evidence="4" id="KW-1185">Reference proteome</keyword>
<keyword evidence="1" id="KW-0472">Membrane</keyword>
<dbReference type="Proteomes" id="UP000631694">
    <property type="component" value="Unassembled WGS sequence"/>
</dbReference>
<proteinExistence type="predicted"/>
<accession>A0A931I489</accession>
<dbReference type="AlphaFoldDB" id="A0A931I489"/>
<gene>
    <name evidence="3" type="ORF">I5731_19280</name>
</gene>
<feature type="transmembrane region" description="Helical" evidence="1">
    <location>
        <begin position="150"/>
        <end position="173"/>
    </location>
</feature>
<evidence type="ECO:0000313" key="4">
    <source>
        <dbReference type="Proteomes" id="UP000631694"/>
    </source>
</evidence>
<dbReference type="Pfam" id="PF09835">
    <property type="entry name" value="DUF2062"/>
    <property type="match status" value="1"/>
</dbReference>
<feature type="transmembrane region" description="Helical" evidence="1">
    <location>
        <begin position="80"/>
        <end position="101"/>
    </location>
</feature>
<protein>
    <submittedName>
        <fullName evidence="3">DUF2062 domain-containing protein</fullName>
    </submittedName>
</protein>
<comment type="caution">
    <text evidence="3">The sequence shown here is derived from an EMBL/GenBank/DDBJ whole genome shotgun (WGS) entry which is preliminary data.</text>
</comment>
<keyword evidence="1" id="KW-0812">Transmembrane</keyword>
<keyword evidence="1" id="KW-1133">Transmembrane helix</keyword>